<dbReference type="PANTHER" id="PTHR30024">
    <property type="entry name" value="ALIPHATIC SULFONATES-BINDING PROTEIN-RELATED"/>
    <property type="match status" value="1"/>
</dbReference>
<dbReference type="EMBL" id="JAYGHY010000002">
    <property type="protein sequence ID" value="MEA5441069.1"/>
    <property type="molecule type" value="Genomic_DNA"/>
</dbReference>
<keyword evidence="4" id="KW-0812">Transmembrane</keyword>
<dbReference type="PANTHER" id="PTHR30024:SF47">
    <property type="entry name" value="TAURINE-BINDING PERIPLASMIC PROTEIN"/>
    <property type="match status" value="1"/>
</dbReference>
<feature type="transmembrane region" description="Helical" evidence="4">
    <location>
        <begin position="45"/>
        <end position="64"/>
    </location>
</feature>
<dbReference type="Gene3D" id="3.40.190.10">
    <property type="entry name" value="Periplasmic binding protein-like II"/>
    <property type="match status" value="2"/>
</dbReference>
<evidence type="ECO:0000313" key="5">
    <source>
        <dbReference type="EMBL" id="MEA5441069.1"/>
    </source>
</evidence>
<organism evidence="5 6">
    <name type="scientific">Cyanobium gracile UHCC 0281</name>
    <dbReference type="NCBI Taxonomy" id="3110309"/>
    <lineage>
        <taxon>Bacteria</taxon>
        <taxon>Bacillati</taxon>
        <taxon>Cyanobacteriota</taxon>
        <taxon>Cyanophyceae</taxon>
        <taxon>Synechococcales</taxon>
        <taxon>Prochlorococcaceae</taxon>
        <taxon>Cyanobium</taxon>
    </lineage>
</organism>
<evidence type="ECO:0000256" key="1">
    <source>
        <dbReference type="ARBA" id="ARBA00004418"/>
    </source>
</evidence>
<evidence type="ECO:0000256" key="3">
    <source>
        <dbReference type="ARBA" id="ARBA00022729"/>
    </source>
</evidence>
<accession>A0ABU5SRD0</accession>
<dbReference type="RefSeq" id="WP_323355234.1">
    <property type="nucleotide sequence ID" value="NZ_JAYGHY010000002.1"/>
</dbReference>
<dbReference type="Pfam" id="PF13379">
    <property type="entry name" value="NMT1_2"/>
    <property type="match status" value="1"/>
</dbReference>
<evidence type="ECO:0000313" key="6">
    <source>
        <dbReference type="Proteomes" id="UP001302329"/>
    </source>
</evidence>
<keyword evidence="6" id="KW-1185">Reference proteome</keyword>
<name>A0ABU5SRD0_9CYAN</name>
<comment type="subcellular location">
    <subcellularLocation>
        <location evidence="1">Periplasm</location>
    </subcellularLocation>
</comment>
<dbReference type="Proteomes" id="UP001302329">
    <property type="component" value="Unassembled WGS sequence"/>
</dbReference>
<protein>
    <submittedName>
        <fullName evidence="5">ABC transporter substrate-binding protein</fullName>
    </submittedName>
</protein>
<gene>
    <name evidence="5" type="ORF">VB739_00710</name>
</gene>
<evidence type="ECO:0000256" key="4">
    <source>
        <dbReference type="SAM" id="Phobius"/>
    </source>
</evidence>
<keyword evidence="3" id="KW-0732">Signal</keyword>
<proteinExistence type="inferred from homology"/>
<comment type="similarity">
    <text evidence="2">Belongs to the bacterial solute-binding protein SsuA/TauA family.</text>
</comment>
<reference evidence="5 6" key="1">
    <citation type="submission" date="2023-12" db="EMBL/GenBank/DDBJ databases">
        <title>Baltic Sea Cyanobacteria.</title>
        <authorList>
            <person name="Delbaje E."/>
            <person name="Fewer D.P."/>
            <person name="Shishido T.K."/>
        </authorList>
    </citation>
    <scope>NUCLEOTIDE SEQUENCE [LARGE SCALE GENOMIC DNA]</scope>
    <source>
        <strain evidence="5 6">UHCC 0281</strain>
    </source>
</reference>
<evidence type="ECO:0000256" key="2">
    <source>
        <dbReference type="ARBA" id="ARBA00010742"/>
    </source>
</evidence>
<dbReference type="SUPFAM" id="SSF53850">
    <property type="entry name" value="Periplasmic binding protein-like II"/>
    <property type="match status" value="1"/>
</dbReference>
<sequence length="367" mass="40086">MPFWQHDVIMKFSLIVDVLSPFWQRILPKRACSRHQRMTLNLRRWLGMLLLGIVGLSLSVAITSCSGASSIPLRIGANLWTGYETLFLARDLGDLKGKPIKLIDYPSSTEQVRAYRNGEIDGAGLSIDQVIALAATQGDIRIIAIMDFSNGGDVILARPGFAKLQDLKGKRVGVESTALGAFFLARALDLNDMTPQDVTVVSLEMSDHQAAYKDGRVDAVVTFGPARTNLLKTGAKLLFDSSMIPGEIVDTLAVSSSAIADNADNLQALVNARFNALDYFQQNPKSAARRMAKRTQVKPEELLEAFSLLQQPSLKENVALLSQSNSALVDSMTKLIDVMLKNGLISTKIDPATLLDPQFVERALART</sequence>
<keyword evidence="4" id="KW-0472">Membrane</keyword>
<comment type="caution">
    <text evidence="5">The sequence shown here is derived from an EMBL/GenBank/DDBJ whole genome shotgun (WGS) entry which is preliminary data.</text>
</comment>
<keyword evidence="4" id="KW-1133">Transmembrane helix</keyword>